<dbReference type="CDD" id="cd04641">
    <property type="entry name" value="CBS_euAMPK_gamma-like_repeat2"/>
    <property type="match status" value="1"/>
</dbReference>
<evidence type="ECO:0000313" key="10">
    <source>
        <dbReference type="Proteomes" id="UP000694395"/>
    </source>
</evidence>
<keyword evidence="2" id="KW-0677">Repeat</keyword>
<dbReference type="SUPFAM" id="SSF54631">
    <property type="entry name" value="CBS-domain pair"/>
    <property type="match status" value="2"/>
</dbReference>
<dbReference type="GeneTree" id="ENSGT00950000183019"/>
<evidence type="ECO:0000256" key="3">
    <source>
        <dbReference type="ARBA" id="ARBA00023122"/>
    </source>
</evidence>
<keyword evidence="3 6" id="KW-0129">CBS domain</keyword>
<evidence type="ECO:0000256" key="5">
    <source>
        <dbReference type="ARBA" id="ARBA00025878"/>
    </source>
</evidence>
<feature type="compositionally biased region" description="Low complexity" evidence="7">
    <location>
        <begin position="70"/>
        <end position="83"/>
    </location>
</feature>
<evidence type="ECO:0000256" key="7">
    <source>
        <dbReference type="SAM" id="MobiDB-lite"/>
    </source>
</evidence>
<accession>A0A8K9XIX1</accession>
<keyword evidence="4" id="KW-0444">Lipid biosynthesis</keyword>
<dbReference type="SMART" id="SM00116">
    <property type="entry name" value="CBS"/>
    <property type="match status" value="4"/>
</dbReference>
<feature type="domain" description="CBS" evidence="8">
    <location>
        <begin position="255"/>
        <end position="315"/>
    </location>
</feature>
<evidence type="ECO:0000259" key="8">
    <source>
        <dbReference type="PROSITE" id="PS51371"/>
    </source>
</evidence>
<feature type="compositionally biased region" description="Acidic residues" evidence="7">
    <location>
        <begin position="674"/>
        <end position="697"/>
    </location>
</feature>
<dbReference type="AlphaFoldDB" id="A0A8K9XIX1"/>
<organism evidence="9 10">
    <name type="scientific">Oncorhynchus mykiss</name>
    <name type="common">Rainbow trout</name>
    <name type="synonym">Salmo gairdneri</name>
    <dbReference type="NCBI Taxonomy" id="8022"/>
    <lineage>
        <taxon>Eukaryota</taxon>
        <taxon>Metazoa</taxon>
        <taxon>Chordata</taxon>
        <taxon>Craniata</taxon>
        <taxon>Vertebrata</taxon>
        <taxon>Euteleostomi</taxon>
        <taxon>Actinopterygii</taxon>
        <taxon>Neopterygii</taxon>
        <taxon>Teleostei</taxon>
        <taxon>Protacanthopterygii</taxon>
        <taxon>Salmoniformes</taxon>
        <taxon>Salmonidae</taxon>
        <taxon>Salmoninae</taxon>
        <taxon>Oncorhynchus</taxon>
    </lineage>
</organism>
<reference evidence="9" key="2">
    <citation type="submission" date="2025-08" db="UniProtKB">
        <authorList>
            <consortium name="Ensembl"/>
        </authorList>
    </citation>
    <scope>IDENTIFICATION</scope>
</reference>
<dbReference type="GO" id="GO:0031588">
    <property type="term" value="C:nucleotide-activated protein kinase complex"/>
    <property type="evidence" value="ECO:0007669"/>
    <property type="project" value="TreeGrafter"/>
</dbReference>
<feature type="region of interest" description="Disordered" evidence="7">
    <location>
        <begin position="585"/>
        <end position="612"/>
    </location>
</feature>
<protein>
    <recommendedName>
        <fullName evidence="8">CBS domain-containing protein</fullName>
    </recommendedName>
</protein>
<dbReference type="InterPro" id="IPR000644">
    <property type="entry name" value="CBS_dom"/>
</dbReference>
<feature type="region of interest" description="Disordered" evidence="7">
    <location>
        <begin position="674"/>
        <end position="698"/>
    </location>
</feature>
<dbReference type="InterPro" id="IPR050511">
    <property type="entry name" value="AMPK_gamma/SDS23_families"/>
</dbReference>
<feature type="region of interest" description="Disordered" evidence="7">
    <location>
        <begin position="1"/>
        <end position="31"/>
    </location>
</feature>
<keyword evidence="10" id="KW-1185">Reference proteome</keyword>
<dbReference type="GO" id="GO:0016208">
    <property type="term" value="F:AMP binding"/>
    <property type="evidence" value="ECO:0007669"/>
    <property type="project" value="TreeGrafter"/>
</dbReference>
<feature type="compositionally biased region" description="Polar residues" evidence="7">
    <location>
        <begin position="181"/>
        <end position="191"/>
    </location>
</feature>
<feature type="domain" description="CBS" evidence="8">
    <location>
        <begin position="378"/>
        <end position="438"/>
    </location>
</feature>
<sequence length="882" mass="97403">MGSTANDSKKRDAKTPRKKRTLRLNMPDLGSFAMPFLEGDADHVDKADIQKDDGSCHSASPTKGFFTRGPFSRPSSPKSAPARTKNSPGSPKTIFPYPSSHQDSPPKSPRRLSFSGIFRSSSRDSNSTSPISIKLFSRARKASGISSPPSTPPTQAAKQPPAFPLEAYRSEPERLEARMRSYSSPPDTGQRFSLRCSKPPMTPSAPIANSRSRPVHGLAEGMLEKLDLEDEAFEESESDIYMRFMKSHKCYDIVPTSSKLVVFDTTLQVKKAFFALVANGVRAAPLWETKKQSFVGMLTITDFINILHRYYKSPMVQIYELEEHQIETWRGIATFQQISSFKTTLFISWSTDYKEIDVIVCWCFLLFFCPVELYLQETFKPLVNISPDASIFDAVYSLIKNKIHRLPVIDPVSGNALYILTHKRILKFLQLFVCEMPKPAFMKQTLEELTIGTYHNIAFIHPNTPIIKALNIFVDRRVSALPVVDESGKVVDIYSKFDVINLAAEKTYNNLDITVTQALRHRSQYFEGVMKCNRLETLETIVDRIVKAEVHRLVVVDENARIVGIVSLSDILQALVLTPAGICRKNSQPQPEVEAEAPPATLVEAEPEVEVAADTKLQEEAEAEAPLEMLVEAEPEVEVAADTEPQEEATAEAPPEMLVEAEPEVEVPADTELQEEAEAEAPPEMLVEAEPETEEPPETLVETEVVVAEPATEVEALVEAEVVVEDEAEVEGKTETEVVVEVEIKTEVVEVKGETEAEIEAEVEVKAETKAEEVEFKSEAGVVMVELVGVKAETESEVGMTEDEAEVVVVVEIKAETEVEAEVEVMAETEAAVGLAEDEAEVVVVEIKAETEAEVGNAEAVAESEAVVKVETDAGPKDAEAE</sequence>
<dbReference type="GO" id="GO:0005737">
    <property type="term" value="C:cytoplasm"/>
    <property type="evidence" value="ECO:0007669"/>
    <property type="project" value="TreeGrafter"/>
</dbReference>
<reference evidence="9" key="3">
    <citation type="submission" date="2025-09" db="UniProtKB">
        <authorList>
            <consortium name="Ensembl"/>
        </authorList>
    </citation>
    <scope>IDENTIFICATION</scope>
</reference>
<gene>
    <name evidence="9" type="primary">LOC110489719</name>
</gene>
<dbReference type="Proteomes" id="UP000694395">
    <property type="component" value="Chromosome 15"/>
</dbReference>
<keyword evidence="4" id="KW-0443">Lipid metabolism</keyword>
<feature type="compositionally biased region" description="Low complexity" evidence="7">
    <location>
        <begin position="111"/>
        <end position="133"/>
    </location>
</feature>
<feature type="compositionally biased region" description="Basic and acidic residues" evidence="7">
    <location>
        <begin position="44"/>
        <end position="55"/>
    </location>
</feature>
<dbReference type="GO" id="GO:0019887">
    <property type="term" value="F:protein kinase regulator activity"/>
    <property type="evidence" value="ECO:0007669"/>
    <property type="project" value="TreeGrafter"/>
</dbReference>
<comment type="similarity">
    <text evidence="1">Belongs to the 5'-AMP-activated protein kinase gamma subunit family.</text>
</comment>
<dbReference type="FunFam" id="3.10.580.10:FF:000003">
    <property type="entry name" value="Protein kinase AMP-activated non-catalytic subunit gamma 1"/>
    <property type="match status" value="1"/>
</dbReference>
<keyword evidence="4" id="KW-0275">Fatty acid biosynthesis</keyword>
<name>A0A8K9XIX1_ONCMY</name>
<evidence type="ECO:0000313" key="9">
    <source>
        <dbReference type="Ensembl" id="ENSOMYP00000134697.1"/>
    </source>
</evidence>
<keyword evidence="4" id="KW-0276">Fatty acid metabolism</keyword>
<proteinExistence type="inferred from homology"/>
<feature type="domain" description="CBS" evidence="8">
    <location>
        <begin position="525"/>
        <end position="582"/>
    </location>
</feature>
<comment type="subunit">
    <text evidence="5">AMPK is a heterotrimer of an alpha catalytic subunit (PRKAA1 or PRKAA2), a beta (PRKAB1 or PRKAB2) and a gamma non-catalytic subunits (PRKAG1, PRKAG2 or PRKAG3). Interacts with FNIP1 and FNIP2.</text>
</comment>
<dbReference type="PANTHER" id="PTHR13780:SF122">
    <property type="entry name" value="5'-AMP-ACTIVATED PROTEIN KINASE SUBUNIT GAMMA-2"/>
    <property type="match status" value="1"/>
</dbReference>
<dbReference type="PANTHER" id="PTHR13780">
    <property type="entry name" value="AMP-ACTIVATED PROTEIN KINASE, GAMMA REGULATORY SUBUNIT"/>
    <property type="match status" value="1"/>
</dbReference>
<evidence type="ECO:0000256" key="1">
    <source>
        <dbReference type="ARBA" id="ARBA00006750"/>
    </source>
</evidence>
<dbReference type="Pfam" id="PF00571">
    <property type="entry name" value="CBS"/>
    <property type="match status" value="3"/>
</dbReference>
<evidence type="ECO:0000256" key="2">
    <source>
        <dbReference type="ARBA" id="ARBA00022737"/>
    </source>
</evidence>
<reference evidence="9" key="1">
    <citation type="submission" date="2020-07" db="EMBL/GenBank/DDBJ databases">
        <title>A long reads based de novo assembly of the rainbow trout Arlee double haploid line genome.</title>
        <authorList>
            <person name="Gao G."/>
            <person name="Palti Y."/>
        </authorList>
    </citation>
    <scope>NUCLEOTIDE SEQUENCE [LARGE SCALE GENOMIC DNA]</scope>
</reference>
<feature type="domain" description="CBS" evidence="8">
    <location>
        <begin position="451"/>
        <end position="513"/>
    </location>
</feature>
<feature type="region of interest" description="Disordered" evidence="7">
    <location>
        <begin position="180"/>
        <end position="212"/>
    </location>
</feature>
<dbReference type="GO" id="GO:0006633">
    <property type="term" value="P:fatty acid biosynthetic process"/>
    <property type="evidence" value="ECO:0007669"/>
    <property type="project" value="UniProtKB-KW"/>
</dbReference>
<dbReference type="GO" id="GO:0005634">
    <property type="term" value="C:nucleus"/>
    <property type="evidence" value="ECO:0007669"/>
    <property type="project" value="TreeGrafter"/>
</dbReference>
<dbReference type="CDD" id="cd04618">
    <property type="entry name" value="CBS_euAMPK_gamma-like_repeat1"/>
    <property type="match status" value="1"/>
</dbReference>
<dbReference type="InterPro" id="IPR046342">
    <property type="entry name" value="CBS_dom_sf"/>
</dbReference>
<dbReference type="GO" id="GO:0019901">
    <property type="term" value="F:protein kinase binding"/>
    <property type="evidence" value="ECO:0007669"/>
    <property type="project" value="TreeGrafter"/>
</dbReference>
<evidence type="ECO:0000256" key="6">
    <source>
        <dbReference type="PROSITE-ProRule" id="PRU00703"/>
    </source>
</evidence>
<dbReference type="PROSITE" id="PS51371">
    <property type="entry name" value="CBS"/>
    <property type="match status" value="4"/>
</dbReference>
<dbReference type="Ensembl" id="ENSOMYT00000163776.1">
    <property type="protein sequence ID" value="ENSOMYP00000134697.1"/>
    <property type="gene ID" value="ENSOMYG00000015495.2"/>
</dbReference>
<dbReference type="Gene3D" id="3.10.580.10">
    <property type="entry name" value="CBS-domain"/>
    <property type="match status" value="2"/>
</dbReference>
<feature type="region of interest" description="Disordered" evidence="7">
    <location>
        <begin position="44"/>
        <end position="163"/>
    </location>
</feature>
<evidence type="ECO:0000256" key="4">
    <source>
        <dbReference type="ARBA" id="ARBA00023160"/>
    </source>
</evidence>